<evidence type="ECO:0000256" key="2">
    <source>
        <dbReference type="ARBA" id="ARBA00009130"/>
    </source>
</evidence>
<dbReference type="KEGG" id="ckw:CKALI_08510"/>
<organism evidence="8 9">
    <name type="scientific">Corynebacterium kalinowskii</name>
    <dbReference type="NCBI Taxonomy" id="2675216"/>
    <lineage>
        <taxon>Bacteria</taxon>
        <taxon>Bacillati</taxon>
        <taxon>Actinomycetota</taxon>
        <taxon>Actinomycetes</taxon>
        <taxon>Mycobacteriales</taxon>
        <taxon>Corynebacteriaceae</taxon>
        <taxon>Corynebacterium</taxon>
    </lineage>
</organism>
<dbReference type="SUPFAM" id="SSF52821">
    <property type="entry name" value="Rhodanese/Cell cycle control phosphatase"/>
    <property type="match status" value="1"/>
</dbReference>
<feature type="domain" description="Rhodanese" evidence="7">
    <location>
        <begin position="453"/>
        <end position="539"/>
    </location>
</feature>
<dbReference type="PROSITE" id="PS50206">
    <property type="entry name" value="RHODANESE_3"/>
    <property type="match status" value="1"/>
</dbReference>
<dbReference type="Gene3D" id="3.40.250.10">
    <property type="entry name" value="Rhodanese-like domain"/>
    <property type="match status" value="1"/>
</dbReference>
<keyword evidence="4" id="KW-0274">FAD</keyword>
<dbReference type="PRINTS" id="PR00368">
    <property type="entry name" value="FADPNR"/>
</dbReference>
<dbReference type="InterPro" id="IPR004099">
    <property type="entry name" value="Pyr_nucl-diS_OxRdtase_dimer"/>
</dbReference>
<evidence type="ECO:0000256" key="1">
    <source>
        <dbReference type="ARBA" id="ARBA00001974"/>
    </source>
</evidence>
<dbReference type="InterPro" id="IPR050260">
    <property type="entry name" value="FAD-bd_OxRdtase"/>
</dbReference>
<keyword evidence="9" id="KW-1185">Reference proteome</keyword>
<accession>A0A6B8VBM7</accession>
<dbReference type="Proteomes" id="UP000427071">
    <property type="component" value="Chromosome"/>
</dbReference>
<evidence type="ECO:0000256" key="6">
    <source>
        <dbReference type="ARBA" id="ARBA00023284"/>
    </source>
</evidence>
<dbReference type="PRINTS" id="PR00411">
    <property type="entry name" value="PNDRDTASEI"/>
</dbReference>
<dbReference type="InterPro" id="IPR016156">
    <property type="entry name" value="FAD/NAD-linked_Rdtase_dimer_sf"/>
</dbReference>
<keyword evidence="3" id="KW-0285">Flavoprotein</keyword>
<reference evidence="9" key="1">
    <citation type="submission" date="2019-11" db="EMBL/GenBank/DDBJ databases">
        <title>Complete genome sequence of Corynebacterium kalinowskii 1959, a novel Corynebacterium species isolated from soil of a small paddock in Vilsendorf, Germany.</title>
        <authorList>
            <person name="Schaffert L."/>
            <person name="Ruwe M."/>
            <person name="Milse J."/>
            <person name="Hanuschka K."/>
            <person name="Ortseifen V."/>
            <person name="Droste J."/>
            <person name="Brandt D."/>
            <person name="Schlueter L."/>
            <person name="Kutter Y."/>
            <person name="Vinke S."/>
            <person name="Viehoefer P."/>
            <person name="Jacob L."/>
            <person name="Luebke N.-C."/>
            <person name="Schulte-Berndt E."/>
            <person name="Hain C."/>
            <person name="Linder M."/>
            <person name="Schmidt P."/>
            <person name="Wollenschlaeger L."/>
            <person name="Luttermann T."/>
            <person name="Thieme E."/>
            <person name="Hassa J."/>
            <person name="Haak M."/>
            <person name="Wittchen M."/>
            <person name="Mentz A."/>
            <person name="Persicke M."/>
            <person name="Busche T."/>
            <person name="Ruckert C."/>
        </authorList>
    </citation>
    <scope>NUCLEOTIDE SEQUENCE [LARGE SCALE GENOMIC DNA]</scope>
    <source>
        <strain evidence="9">1959</strain>
    </source>
</reference>
<dbReference type="EC" id="1.8.1.14" evidence="8"/>
<comment type="cofactor">
    <cofactor evidence="1">
        <name>FAD</name>
        <dbReference type="ChEBI" id="CHEBI:57692"/>
    </cofactor>
</comment>
<dbReference type="Pfam" id="PF02852">
    <property type="entry name" value="Pyr_redox_dim"/>
    <property type="match status" value="1"/>
</dbReference>
<sequence length="542" mass="57606">MSRTIIVGGVAGGMSTATRLRRNDEHRDITVFERSGYVSFANCGLPYHLGGVIENREALLLQTPESLNDRFNIDVRVLHEVISIDTAANTVVVRDLATGNESVESYDDLVLAPGAQPFIPPIPGIERAASLRTVEDLDHIKSLVSPDVKTAVVIGGGFIGVEVAENLQHRGLSVTLIEAAPQVMAPFDPEIAILLQRVLEQNGIDVRTNAMVTAIGEKDVTAGDEQFPADIVIAAIGVRPDAAFIAEAGITTAKSGHILVDEFGRTNVPNIYALGDAVMKRDFLDGSDNPLPLAQNANRHGRVIADVIAGRPVTTRPVFGTSIIGAFGFAVAGTGWNEKRLQAAGREYRAIHTHPINHAGYYPGAKQLALKLLVDPATDAILGAQAAGEAGVDKRIDVILTAMTGGLTASDLADLELAYAPQFGMAKDPVALIGMVNDNMVAGEKTIQWHELASSELPLIDVRTPGEFEAEPIPGAVNIPVDDLRERIEEVRELANGGPVVVFCRVGLRGHIAIRTLAGLGIEAINLDGGYVTWEAGIASQK</sequence>
<keyword evidence="5 8" id="KW-0560">Oxidoreductase</keyword>
<dbReference type="PANTHER" id="PTHR43429:SF1">
    <property type="entry name" value="NAD(P)H SULFUR OXIDOREDUCTASE (COA-DEPENDENT)"/>
    <property type="match status" value="1"/>
</dbReference>
<dbReference type="AlphaFoldDB" id="A0A6B8VBM7"/>
<dbReference type="EMBL" id="CP046452">
    <property type="protein sequence ID" value="QGU02562.1"/>
    <property type="molecule type" value="Genomic_DNA"/>
</dbReference>
<dbReference type="InterPro" id="IPR001763">
    <property type="entry name" value="Rhodanese-like_dom"/>
</dbReference>
<evidence type="ECO:0000313" key="8">
    <source>
        <dbReference type="EMBL" id="QGU02562.1"/>
    </source>
</evidence>
<proteinExistence type="inferred from homology"/>
<dbReference type="Pfam" id="PF00581">
    <property type="entry name" value="Rhodanese"/>
    <property type="match status" value="1"/>
</dbReference>
<protein>
    <submittedName>
        <fullName evidence="8">Coenzyme A disulfide reductase</fullName>
        <ecNumber evidence="8">1.8.1.14</ecNumber>
    </submittedName>
</protein>
<dbReference type="Pfam" id="PF07992">
    <property type="entry name" value="Pyr_redox_2"/>
    <property type="match status" value="1"/>
</dbReference>
<evidence type="ECO:0000256" key="5">
    <source>
        <dbReference type="ARBA" id="ARBA00023002"/>
    </source>
</evidence>
<keyword evidence="6" id="KW-0676">Redox-active center</keyword>
<evidence type="ECO:0000313" key="9">
    <source>
        <dbReference type="Proteomes" id="UP000427071"/>
    </source>
</evidence>
<evidence type="ECO:0000259" key="7">
    <source>
        <dbReference type="PROSITE" id="PS50206"/>
    </source>
</evidence>
<comment type="similarity">
    <text evidence="2">Belongs to the class-III pyridine nucleotide-disulfide oxidoreductase family.</text>
</comment>
<dbReference type="SMART" id="SM00450">
    <property type="entry name" value="RHOD"/>
    <property type="match status" value="1"/>
</dbReference>
<dbReference type="Gene3D" id="3.50.50.60">
    <property type="entry name" value="FAD/NAD(P)-binding domain"/>
    <property type="match status" value="2"/>
</dbReference>
<name>A0A6B8VBM7_9CORY</name>
<dbReference type="SUPFAM" id="SSF55424">
    <property type="entry name" value="FAD/NAD-linked reductases, dimerisation (C-terminal) domain"/>
    <property type="match status" value="1"/>
</dbReference>
<dbReference type="InterPro" id="IPR023753">
    <property type="entry name" value="FAD/NAD-binding_dom"/>
</dbReference>
<dbReference type="PANTHER" id="PTHR43429">
    <property type="entry name" value="PYRIDINE NUCLEOTIDE-DISULFIDE OXIDOREDUCTASE DOMAIN-CONTAINING"/>
    <property type="match status" value="1"/>
</dbReference>
<dbReference type="SUPFAM" id="SSF51905">
    <property type="entry name" value="FAD/NAD(P)-binding domain"/>
    <property type="match status" value="1"/>
</dbReference>
<gene>
    <name evidence="8" type="primary">cdr</name>
    <name evidence="8" type="ORF">CKALI_08510</name>
</gene>
<dbReference type="InterPro" id="IPR036873">
    <property type="entry name" value="Rhodanese-like_dom_sf"/>
</dbReference>
<dbReference type="RefSeq" id="WP_156192901.1">
    <property type="nucleotide sequence ID" value="NZ_CP046452.1"/>
</dbReference>
<dbReference type="InterPro" id="IPR036188">
    <property type="entry name" value="FAD/NAD-bd_sf"/>
</dbReference>
<dbReference type="GO" id="GO:0050451">
    <property type="term" value="F:CoA-disulfide reductase (NADPH) activity"/>
    <property type="evidence" value="ECO:0007669"/>
    <property type="project" value="UniProtKB-EC"/>
</dbReference>
<evidence type="ECO:0000256" key="4">
    <source>
        <dbReference type="ARBA" id="ARBA00022827"/>
    </source>
</evidence>
<evidence type="ECO:0000256" key="3">
    <source>
        <dbReference type="ARBA" id="ARBA00022630"/>
    </source>
</evidence>